<gene>
    <name evidence="3" type="ORF">B0F88_12227</name>
</gene>
<proteinExistence type="predicted"/>
<dbReference type="InterPro" id="IPR054956">
    <property type="entry name" value="MethMoxA_beta"/>
</dbReference>
<dbReference type="AlphaFoldDB" id="A0A2S6GIW3"/>
<dbReference type="Pfam" id="PF02332">
    <property type="entry name" value="Phenol_Hydrox"/>
    <property type="match status" value="1"/>
</dbReference>
<dbReference type="CDD" id="cd01058">
    <property type="entry name" value="AAMH_B"/>
    <property type="match status" value="1"/>
</dbReference>
<dbReference type="RefSeq" id="WP_104425268.1">
    <property type="nucleotide sequence ID" value="NZ_PTIY01000022.1"/>
</dbReference>
<evidence type="ECO:0000256" key="2">
    <source>
        <dbReference type="ARBA" id="ARBA00023033"/>
    </source>
</evidence>
<organism evidence="3 4">
    <name type="scientific">Methylobacter tundripaludum</name>
    <dbReference type="NCBI Taxonomy" id="173365"/>
    <lineage>
        <taxon>Bacteria</taxon>
        <taxon>Pseudomonadati</taxon>
        <taxon>Pseudomonadota</taxon>
        <taxon>Gammaproteobacteria</taxon>
        <taxon>Methylococcales</taxon>
        <taxon>Methylococcaceae</taxon>
        <taxon>Methylobacter</taxon>
    </lineage>
</organism>
<dbReference type="PIRSF" id="PIRSF000040">
    <property type="entry name" value="MMOH_comp"/>
    <property type="match status" value="1"/>
</dbReference>
<accession>A0A2S6GIW3</accession>
<reference evidence="3 4" key="1">
    <citation type="submission" date="2018-02" db="EMBL/GenBank/DDBJ databases">
        <title>Subsurface microbial communities from deep shales in Ohio and West Virginia, USA.</title>
        <authorList>
            <person name="Wrighton K."/>
        </authorList>
    </citation>
    <scope>NUCLEOTIDE SEQUENCE [LARGE SCALE GENOMIC DNA]</scope>
    <source>
        <strain evidence="3 4">OWC-G53F</strain>
    </source>
</reference>
<dbReference type="OrthoDB" id="9806768at2"/>
<dbReference type="InterPro" id="IPR009078">
    <property type="entry name" value="Ferritin-like_SF"/>
</dbReference>
<name>A0A2S6GIW3_9GAMM</name>
<dbReference type="InterPro" id="IPR012078">
    <property type="entry name" value="MP_mOase_hydro"/>
</dbReference>
<keyword evidence="4" id="KW-1185">Reference proteome</keyword>
<dbReference type="Gene3D" id="1.10.620.20">
    <property type="entry name" value="Ribonucleotide Reductase, subunit A"/>
    <property type="match status" value="1"/>
</dbReference>
<dbReference type="SUPFAM" id="SSF47240">
    <property type="entry name" value="Ferritin-like"/>
    <property type="match status" value="1"/>
</dbReference>
<evidence type="ECO:0000256" key="1">
    <source>
        <dbReference type="ARBA" id="ARBA00023002"/>
    </source>
</evidence>
<dbReference type="InterPro" id="IPR003430">
    <property type="entry name" value="Phenol_Hydrox"/>
</dbReference>
<sequence>MSIQVETGKRGLTDPAMAKVIADAVPAQPLDTQNKMNYFVKPRGRRLTEYEILCCYAQPTPDWIPGGLDWGDWTQKFHGGRPSWGNETTELHTTDWHRHRDPALRWHALYVKDKAEEWRYTDRFLKAYSADGQVRSIDPKWRDEVLNDYLGAFCFSEYGLFNSHSSASRDCLGDTLRMSIAMIGLDKVDNAQMIQLERTFLAKLVPGFPESTDEPKKEWTQGAIYKSARETVEDIWQATYDWNEILWSGHMVYDALFGQFVRREFFLRLSSYFGDNLTPFFINQMQLYHSQTKGITGDMFFHCLADDAEFGDYNKRLLRAWTNKWLPRTVNALKDFMGIFSKIPEIKGVTSRDAVEAALERVFDDWKRDCADPISYKVDTAALVKTVLTGLK</sequence>
<dbReference type="Proteomes" id="UP000238071">
    <property type="component" value="Unassembled WGS sequence"/>
</dbReference>
<dbReference type="GO" id="GO:0016709">
    <property type="term" value="F:oxidoreductase activity, acting on paired donors, with incorporation or reduction of molecular oxygen, NAD(P)H as one donor, and incorporation of one atom of oxygen"/>
    <property type="evidence" value="ECO:0007669"/>
    <property type="project" value="InterPro"/>
</dbReference>
<comment type="caution">
    <text evidence="3">The sequence shown here is derived from an EMBL/GenBank/DDBJ whole genome shotgun (WGS) entry which is preliminary data.</text>
</comment>
<dbReference type="EMBL" id="PTIY01000022">
    <property type="protein sequence ID" value="PPK65147.1"/>
    <property type="molecule type" value="Genomic_DNA"/>
</dbReference>
<dbReference type="NCBIfam" id="NF045802">
    <property type="entry name" value="MethMoxAlphaMmoY"/>
    <property type="match status" value="1"/>
</dbReference>
<protein>
    <submittedName>
        <fullName evidence="3">Soluble methane monooxygenase hydroxylase component beta subunit</fullName>
    </submittedName>
</protein>
<evidence type="ECO:0000313" key="4">
    <source>
        <dbReference type="Proteomes" id="UP000238071"/>
    </source>
</evidence>
<dbReference type="InterPro" id="IPR012348">
    <property type="entry name" value="RNR-like"/>
</dbReference>
<keyword evidence="2 3" id="KW-0503">Monooxygenase</keyword>
<keyword evidence="1" id="KW-0560">Oxidoreductase</keyword>
<evidence type="ECO:0000313" key="3">
    <source>
        <dbReference type="EMBL" id="PPK65147.1"/>
    </source>
</evidence>